<dbReference type="OrthoDB" id="3821358at2"/>
<evidence type="ECO:0000313" key="2">
    <source>
        <dbReference type="EMBL" id="TDC74013.1"/>
    </source>
</evidence>
<accession>A0A4R4TGD7</accession>
<organism evidence="2 3">
    <name type="scientific">Streptomyces hainanensis</name>
    <dbReference type="NCBI Taxonomy" id="402648"/>
    <lineage>
        <taxon>Bacteria</taxon>
        <taxon>Bacillati</taxon>
        <taxon>Actinomycetota</taxon>
        <taxon>Actinomycetes</taxon>
        <taxon>Kitasatosporales</taxon>
        <taxon>Streptomycetaceae</taxon>
        <taxon>Streptomyces</taxon>
    </lineage>
</organism>
<reference evidence="2 3" key="1">
    <citation type="submission" date="2019-03" db="EMBL/GenBank/DDBJ databases">
        <title>Draft genome sequences of novel Actinobacteria.</title>
        <authorList>
            <person name="Sahin N."/>
            <person name="Ay H."/>
            <person name="Saygin H."/>
        </authorList>
    </citation>
    <scope>NUCLEOTIDE SEQUENCE [LARGE SCALE GENOMIC DNA]</scope>
    <source>
        <strain evidence="2 3">DSM 41900</strain>
    </source>
</reference>
<proteinExistence type="predicted"/>
<sequence>MRLDGEEWPRFFNSYQRDAWRLETLPVYRMPGEESRLAEFRTTGRVAIPDDNQWLTRVRHYLATGRTIGRVHVLSRPLTEYLRFELAFYAFSAKAGEDIRILDLTGRENPELPNQDFWMLDDNVVEMRYDAEGRQIGRFLLAAPDLARYREWKRLAIEHSVPYGDYVAEHLVH</sequence>
<name>A0A4R4TGD7_9ACTN</name>
<keyword evidence="3" id="KW-1185">Reference proteome</keyword>
<dbReference type="Pfam" id="PF21806">
    <property type="entry name" value="DUF6879"/>
    <property type="match status" value="1"/>
</dbReference>
<dbReference type="InterPro" id="IPR049244">
    <property type="entry name" value="DUF6879"/>
</dbReference>
<feature type="domain" description="DUF6879" evidence="1">
    <location>
        <begin position="6"/>
        <end position="168"/>
    </location>
</feature>
<gene>
    <name evidence="2" type="ORF">E1283_17225</name>
</gene>
<dbReference type="EMBL" id="SMKI01000168">
    <property type="protein sequence ID" value="TDC74013.1"/>
    <property type="molecule type" value="Genomic_DNA"/>
</dbReference>
<dbReference type="AlphaFoldDB" id="A0A4R4TGD7"/>
<dbReference type="Proteomes" id="UP000295345">
    <property type="component" value="Unassembled WGS sequence"/>
</dbReference>
<comment type="caution">
    <text evidence="2">The sequence shown here is derived from an EMBL/GenBank/DDBJ whole genome shotgun (WGS) entry which is preliminary data.</text>
</comment>
<evidence type="ECO:0000313" key="3">
    <source>
        <dbReference type="Proteomes" id="UP000295345"/>
    </source>
</evidence>
<dbReference type="RefSeq" id="WP_132818946.1">
    <property type="nucleotide sequence ID" value="NZ_SMKI01000168.1"/>
</dbReference>
<protein>
    <recommendedName>
        <fullName evidence="1">DUF6879 domain-containing protein</fullName>
    </recommendedName>
</protein>
<evidence type="ECO:0000259" key="1">
    <source>
        <dbReference type="Pfam" id="PF21806"/>
    </source>
</evidence>